<comment type="caution">
    <text evidence="1">The sequence shown here is derived from an EMBL/GenBank/DDBJ whole genome shotgun (WGS) entry which is preliminary data.</text>
</comment>
<accession>A0AAE0BVR5</accession>
<gene>
    <name evidence="1" type="ORF">CYMTET_46711</name>
</gene>
<evidence type="ECO:0000313" key="1">
    <source>
        <dbReference type="EMBL" id="KAK3243647.1"/>
    </source>
</evidence>
<sequence>MAIFISSPEFINHSTVTRQEYADLPLKTYASVQLANVVTMQETRLWIQKVYKEMQDPTNKYWDTEPIYRVMLDRSNSFSEFGNFHVNEFLDSVGVDVGANARQAHNKVYKVGIPSEIKKGRTAWSNYALVQRDDDDNLCLLPTRKGEHFKTTYKLSGAQIKTRRNTPYKGGPYDGFHVEVKYGRPEGVSEAEWVPYGGRNPPMDPELSKIWGQPQHAVNTMLKLAAYPLPRGGVMKTPTGGKVCFTATKAKDLPAAQAMNVCSYSVWPLAAVKAGVCDAHDLPVRRR</sequence>
<reference evidence="1 2" key="1">
    <citation type="journal article" date="2015" name="Genome Biol. Evol.">
        <title>Comparative Genomics of a Bacterivorous Green Alga Reveals Evolutionary Causalities and Consequences of Phago-Mixotrophic Mode of Nutrition.</title>
        <authorList>
            <person name="Burns J.A."/>
            <person name="Paasch A."/>
            <person name="Narechania A."/>
            <person name="Kim E."/>
        </authorList>
    </citation>
    <scope>NUCLEOTIDE SEQUENCE [LARGE SCALE GENOMIC DNA]</scope>
    <source>
        <strain evidence="1 2">PLY_AMNH</strain>
    </source>
</reference>
<dbReference type="EMBL" id="LGRX02032729">
    <property type="protein sequence ID" value="KAK3243647.1"/>
    <property type="molecule type" value="Genomic_DNA"/>
</dbReference>
<name>A0AAE0BVR5_9CHLO</name>
<protein>
    <submittedName>
        <fullName evidence="1">Uncharacterized protein</fullName>
    </submittedName>
</protein>
<keyword evidence="2" id="KW-1185">Reference proteome</keyword>
<proteinExistence type="predicted"/>
<dbReference type="AlphaFoldDB" id="A0AAE0BVR5"/>
<organism evidence="1 2">
    <name type="scientific">Cymbomonas tetramitiformis</name>
    <dbReference type="NCBI Taxonomy" id="36881"/>
    <lineage>
        <taxon>Eukaryota</taxon>
        <taxon>Viridiplantae</taxon>
        <taxon>Chlorophyta</taxon>
        <taxon>Pyramimonadophyceae</taxon>
        <taxon>Pyramimonadales</taxon>
        <taxon>Pyramimonadaceae</taxon>
        <taxon>Cymbomonas</taxon>
    </lineage>
</organism>
<evidence type="ECO:0000313" key="2">
    <source>
        <dbReference type="Proteomes" id="UP001190700"/>
    </source>
</evidence>
<dbReference type="Proteomes" id="UP001190700">
    <property type="component" value="Unassembled WGS sequence"/>
</dbReference>